<organism evidence="1 2">
    <name type="scientific">Trifolium medium</name>
    <dbReference type="NCBI Taxonomy" id="97028"/>
    <lineage>
        <taxon>Eukaryota</taxon>
        <taxon>Viridiplantae</taxon>
        <taxon>Streptophyta</taxon>
        <taxon>Embryophyta</taxon>
        <taxon>Tracheophyta</taxon>
        <taxon>Spermatophyta</taxon>
        <taxon>Magnoliopsida</taxon>
        <taxon>eudicotyledons</taxon>
        <taxon>Gunneridae</taxon>
        <taxon>Pentapetalae</taxon>
        <taxon>rosids</taxon>
        <taxon>fabids</taxon>
        <taxon>Fabales</taxon>
        <taxon>Fabaceae</taxon>
        <taxon>Papilionoideae</taxon>
        <taxon>50 kb inversion clade</taxon>
        <taxon>NPAAA clade</taxon>
        <taxon>Hologalegina</taxon>
        <taxon>IRL clade</taxon>
        <taxon>Trifolieae</taxon>
        <taxon>Trifolium</taxon>
    </lineage>
</organism>
<evidence type="ECO:0000313" key="1">
    <source>
        <dbReference type="EMBL" id="MCI84163.1"/>
    </source>
</evidence>
<dbReference type="AlphaFoldDB" id="A0A392V9Q4"/>
<name>A0A392V9Q4_9FABA</name>
<sequence>MPVVLCRKGLLALEFVRAG</sequence>
<evidence type="ECO:0000313" key="2">
    <source>
        <dbReference type="Proteomes" id="UP000265520"/>
    </source>
</evidence>
<dbReference type="EMBL" id="LXQA011084186">
    <property type="protein sequence ID" value="MCI84163.1"/>
    <property type="molecule type" value="Genomic_DNA"/>
</dbReference>
<comment type="caution">
    <text evidence="1">The sequence shown here is derived from an EMBL/GenBank/DDBJ whole genome shotgun (WGS) entry which is preliminary data.</text>
</comment>
<dbReference type="Proteomes" id="UP000265520">
    <property type="component" value="Unassembled WGS sequence"/>
</dbReference>
<protein>
    <submittedName>
        <fullName evidence="1">Uncharacterized protein</fullName>
    </submittedName>
</protein>
<proteinExistence type="predicted"/>
<keyword evidence="2" id="KW-1185">Reference proteome</keyword>
<feature type="non-terminal residue" evidence="1">
    <location>
        <position position="19"/>
    </location>
</feature>
<accession>A0A392V9Q4</accession>
<reference evidence="1 2" key="1">
    <citation type="journal article" date="2018" name="Front. Plant Sci.">
        <title>Red Clover (Trifolium pratense) and Zigzag Clover (T. medium) - A Picture of Genomic Similarities and Differences.</title>
        <authorList>
            <person name="Dluhosova J."/>
            <person name="Istvanek J."/>
            <person name="Nedelnik J."/>
            <person name="Repkova J."/>
        </authorList>
    </citation>
    <scope>NUCLEOTIDE SEQUENCE [LARGE SCALE GENOMIC DNA]</scope>
    <source>
        <strain evidence="2">cv. 10/8</strain>
        <tissue evidence="1">Leaf</tissue>
    </source>
</reference>